<organism evidence="1 2">
    <name type="scientific">Manduca sexta</name>
    <name type="common">Tobacco hawkmoth</name>
    <name type="synonym">Tobacco hornworm</name>
    <dbReference type="NCBI Taxonomy" id="7130"/>
    <lineage>
        <taxon>Eukaryota</taxon>
        <taxon>Metazoa</taxon>
        <taxon>Ecdysozoa</taxon>
        <taxon>Arthropoda</taxon>
        <taxon>Hexapoda</taxon>
        <taxon>Insecta</taxon>
        <taxon>Pterygota</taxon>
        <taxon>Neoptera</taxon>
        <taxon>Endopterygota</taxon>
        <taxon>Lepidoptera</taxon>
        <taxon>Glossata</taxon>
        <taxon>Ditrysia</taxon>
        <taxon>Bombycoidea</taxon>
        <taxon>Sphingidae</taxon>
        <taxon>Sphinginae</taxon>
        <taxon>Sphingini</taxon>
        <taxon>Manduca</taxon>
    </lineage>
</organism>
<dbReference type="AlphaFoldDB" id="A0A922CF94"/>
<evidence type="ECO:0000313" key="1">
    <source>
        <dbReference type="EMBL" id="KAG6444082.1"/>
    </source>
</evidence>
<evidence type="ECO:0000313" key="2">
    <source>
        <dbReference type="Proteomes" id="UP000791440"/>
    </source>
</evidence>
<dbReference type="OrthoDB" id="7118332at2759"/>
<protein>
    <submittedName>
        <fullName evidence="1">Uncharacterized protein</fullName>
    </submittedName>
</protein>
<reference evidence="1" key="1">
    <citation type="journal article" date="2016" name="Insect Biochem. Mol. Biol.">
        <title>Multifaceted biological insights from a draft genome sequence of the tobacco hornworm moth, Manduca sexta.</title>
        <authorList>
            <person name="Kanost M.R."/>
            <person name="Arrese E.L."/>
            <person name="Cao X."/>
            <person name="Chen Y.R."/>
            <person name="Chellapilla S."/>
            <person name="Goldsmith M.R."/>
            <person name="Grosse-Wilde E."/>
            <person name="Heckel D.G."/>
            <person name="Herndon N."/>
            <person name="Jiang H."/>
            <person name="Papanicolaou A."/>
            <person name="Qu J."/>
            <person name="Soulages J.L."/>
            <person name="Vogel H."/>
            <person name="Walters J."/>
            <person name="Waterhouse R.M."/>
            <person name="Ahn S.J."/>
            <person name="Almeida F.C."/>
            <person name="An C."/>
            <person name="Aqrawi P."/>
            <person name="Bretschneider A."/>
            <person name="Bryant W.B."/>
            <person name="Bucks S."/>
            <person name="Chao H."/>
            <person name="Chevignon G."/>
            <person name="Christen J.M."/>
            <person name="Clarke D.F."/>
            <person name="Dittmer N.T."/>
            <person name="Ferguson L.C.F."/>
            <person name="Garavelou S."/>
            <person name="Gordon K.H.J."/>
            <person name="Gunaratna R.T."/>
            <person name="Han Y."/>
            <person name="Hauser F."/>
            <person name="He Y."/>
            <person name="Heidel-Fischer H."/>
            <person name="Hirsh A."/>
            <person name="Hu Y."/>
            <person name="Jiang H."/>
            <person name="Kalra D."/>
            <person name="Klinner C."/>
            <person name="Konig C."/>
            <person name="Kovar C."/>
            <person name="Kroll A.R."/>
            <person name="Kuwar S.S."/>
            <person name="Lee S.L."/>
            <person name="Lehman R."/>
            <person name="Li K."/>
            <person name="Li Z."/>
            <person name="Liang H."/>
            <person name="Lovelace S."/>
            <person name="Lu Z."/>
            <person name="Mansfield J.H."/>
            <person name="McCulloch K.J."/>
            <person name="Mathew T."/>
            <person name="Morton B."/>
            <person name="Muzny D.M."/>
            <person name="Neunemann D."/>
            <person name="Ongeri F."/>
            <person name="Pauchet Y."/>
            <person name="Pu L.L."/>
            <person name="Pyrousis I."/>
            <person name="Rao X.J."/>
            <person name="Redding A."/>
            <person name="Roesel C."/>
            <person name="Sanchez-Gracia A."/>
            <person name="Schaack S."/>
            <person name="Shukla A."/>
            <person name="Tetreau G."/>
            <person name="Wang Y."/>
            <person name="Xiong G.H."/>
            <person name="Traut W."/>
            <person name="Walsh T.K."/>
            <person name="Worley K.C."/>
            <person name="Wu D."/>
            <person name="Wu W."/>
            <person name="Wu Y.Q."/>
            <person name="Zhang X."/>
            <person name="Zou Z."/>
            <person name="Zucker H."/>
            <person name="Briscoe A.D."/>
            <person name="Burmester T."/>
            <person name="Clem R.J."/>
            <person name="Feyereisen R."/>
            <person name="Grimmelikhuijzen C.J.P."/>
            <person name="Hamodrakas S.J."/>
            <person name="Hansson B.S."/>
            <person name="Huguet E."/>
            <person name="Jermiin L.S."/>
            <person name="Lan Q."/>
            <person name="Lehman H.K."/>
            <person name="Lorenzen M."/>
            <person name="Merzendorfer H."/>
            <person name="Michalopoulos I."/>
            <person name="Morton D.B."/>
            <person name="Muthukrishnan S."/>
            <person name="Oakeshott J.G."/>
            <person name="Palmer W."/>
            <person name="Park Y."/>
            <person name="Passarelli A.L."/>
            <person name="Rozas J."/>
            <person name="Schwartz L.M."/>
            <person name="Smith W."/>
            <person name="Southgate A."/>
            <person name="Vilcinskas A."/>
            <person name="Vogt R."/>
            <person name="Wang P."/>
            <person name="Werren J."/>
            <person name="Yu X.Q."/>
            <person name="Zhou J.J."/>
            <person name="Brown S.J."/>
            <person name="Scherer S.E."/>
            <person name="Richards S."/>
            <person name="Blissard G.W."/>
        </authorList>
    </citation>
    <scope>NUCLEOTIDE SEQUENCE</scope>
</reference>
<reference evidence="1" key="2">
    <citation type="submission" date="2020-12" db="EMBL/GenBank/DDBJ databases">
        <authorList>
            <person name="Kanost M."/>
        </authorList>
    </citation>
    <scope>NUCLEOTIDE SEQUENCE</scope>
</reference>
<proteinExistence type="predicted"/>
<keyword evidence="2" id="KW-1185">Reference proteome</keyword>
<sequence length="185" mass="21409">MEILHCVSEMRRFHPVIIIVIFSNVNSLKISKPHNAIHQLSDIVSDKNNKPMIVVVDTEKKQRDDFDDLLVDGDDGLIDDDSHQKTDASEDAAYILYHLLRTTKQDDEPDPLLEETKHALRQAIKIKCKRVEECIIECPPRRPSCPRNCQEVFDNLNLCPPPRPKRPKNDCRPKCGKTMPPKWFF</sequence>
<dbReference type="Proteomes" id="UP000791440">
    <property type="component" value="Unassembled WGS sequence"/>
</dbReference>
<accession>A0A922CF94</accession>
<name>A0A922CF94_MANSE</name>
<dbReference type="EMBL" id="JH668308">
    <property type="protein sequence ID" value="KAG6444082.1"/>
    <property type="molecule type" value="Genomic_DNA"/>
</dbReference>
<comment type="caution">
    <text evidence="1">The sequence shown here is derived from an EMBL/GenBank/DDBJ whole genome shotgun (WGS) entry which is preliminary data.</text>
</comment>
<gene>
    <name evidence="1" type="ORF">O3G_MSEX003220</name>
</gene>